<organism evidence="6 7">
    <name type="scientific">Enterococcus italicus (strain DSM 15952 / CCUG 50447 / LMG 22039 / TP 1.5)</name>
    <dbReference type="NCBI Taxonomy" id="888064"/>
    <lineage>
        <taxon>Bacteria</taxon>
        <taxon>Bacillati</taxon>
        <taxon>Bacillota</taxon>
        <taxon>Bacilli</taxon>
        <taxon>Lactobacillales</taxon>
        <taxon>Enterococcaceae</taxon>
        <taxon>Enterococcus</taxon>
    </lineage>
</organism>
<dbReference type="HOGENOM" id="CLU_039613_6_2_9"/>
<dbReference type="GO" id="GO:0003677">
    <property type="term" value="F:DNA binding"/>
    <property type="evidence" value="ECO:0007669"/>
    <property type="project" value="UniProtKB-KW"/>
</dbReference>
<keyword evidence="7" id="KW-1185">Reference proteome</keyword>
<dbReference type="InterPro" id="IPR050950">
    <property type="entry name" value="HTH-type_LysR_regulators"/>
</dbReference>
<dbReference type="RefSeq" id="WP_007207428.1">
    <property type="nucleotide sequence ID" value="NZ_GL622241.1"/>
</dbReference>
<dbReference type="InterPro" id="IPR036388">
    <property type="entry name" value="WH-like_DNA-bd_sf"/>
</dbReference>
<dbReference type="OrthoDB" id="9803735at2"/>
<protein>
    <submittedName>
        <fullName evidence="6">LysR substrate binding domain protein</fullName>
    </submittedName>
</protein>
<dbReference type="GO" id="GO:0005829">
    <property type="term" value="C:cytosol"/>
    <property type="evidence" value="ECO:0007669"/>
    <property type="project" value="TreeGrafter"/>
</dbReference>
<dbReference type="GeneID" id="302706653"/>
<dbReference type="PANTHER" id="PTHR30419">
    <property type="entry name" value="HTH-TYPE TRANSCRIPTIONAL REGULATOR YBHD"/>
    <property type="match status" value="1"/>
</dbReference>
<reference evidence="6 7" key="1">
    <citation type="submission" date="2010-12" db="EMBL/GenBank/DDBJ databases">
        <authorList>
            <person name="Muzny D."/>
            <person name="Qin X."/>
            <person name="Deng J."/>
            <person name="Jiang H."/>
            <person name="Liu Y."/>
            <person name="Qu J."/>
            <person name="Song X.-Z."/>
            <person name="Zhang L."/>
            <person name="Thornton R."/>
            <person name="Coyle M."/>
            <person name="Francisco L."/>
            <person name="Jackson L."/>
            <person name="Javaid M."/>
            <person name="Korchina V."/>
            <person name="Kovar C."/>
            <person name="Mata R."/>
            <person name="Mathew T."/>
            <person name="Ngo R."/>
            <person name="Nguyen L."/>
            <person name="Nguyen N."/>
            <person name="Okwuonu G."/>
            <person name="Ongeri F."/>
            <person name="Pham C."/>
            <person name="Simmons D."/>
            <person name="Wilczek-Boney K."/>
            <person name="Hale W."/>
            <person name="Jakkamsetti A."/>
            <person name="Pham P."/>
            <person name="Ruth R."/>
            <person name="San Lucas F."/>
            <person name="Warren J."/>
            <person name="Zhang J."/>
            <person name="Zhao Z."/>
            <person name="Zhou C."/>
            <person name="Zhu D."/>
            <person name="Lee S."/>
            <person name="Bess C."/>
            <person name="Blankenburg K."/>
            <person name="Forbes L."/>
            <person name="Fu Q."/>
            <person name="Gubbala S."/>
            <person name="Hirani K."/>
            <person name="Jayaseelan J.C."/>
            <person name="Lara F."/>
            <person name="Munidasa M."/>
            <person name="Palculict T."/>
            <person name="Patil S."/>
            <person name="Pu L.-L."/>
            <person name="Saada N."/>
            <person name="Tang L."/>
            <person name="Weissenberger G."/>
            <person name="Zhu Y."/>
            <person name="Hemphill L."/>
            <person name="Shang Y."/>
            <person name="Youmans B."/>
            <person name="Ayvaz T."/>
            <person name="Ross M."/>
            <person name="Santibanez J."/>
            <person name="Aqrawi P."/>
            <person name="Gross S."/>
            <person name="Joshi V."/>
            <person name="Fowler G."/>
            <person name="Nazareth L."/>
            <person name="Reid J."/>
            <person name="Worley K."/>
            <person name="Petrosino J."/>
            <person name="Highlander S."/>
            <person name="Gibbs R."/>
        </authorList>
    </citation>
    <scope>NUCLEOTIDE SEQUENCE [LARGE SCALE GENOMIC DNA]</scope>
    <source>
        <strain evidence="7">DSM 15952 / CCUG 50447 / LMG 22039 / TP 1.5</strain>
    </source>
</reference>
<dbReference type="EMBL" id="AEPV01000013">
    <property type="protein sequence ID" value="EFU74743.1"/>
    <property type="molecule type" value="Genomic_DNA"/>
</dbReference>
<dbReference type="eggNOG" id="COG0583">
    <property type="taxonomic scope" value="Bacteria"/>
</dbReference>
<dbReference type="PRINTS" id="PR00039">
    <property type="entry name" value="HTHLYSR"/>
</dbReference>
<dbReference type="AlphaFoldDB" id="E6LDG7"/>
<evidence type="ECO:0000313" key="6">
    <source>
        <dbReference type="EMBL" id="EFU74743.1"/>
    </source>
</evidence>
<dbReference type="Gene3D" id="1.10.10.10">
    <property type="entry name" value="Winged helix-like DNA-binding domain superfamily/Winged helix DNA-binding domain"/>
    <property type="match status" value="1"/>
</dbReference>
<evidence type="ECO:0000256" key="1">
    <source>
        <dbReference type="ARBA" id="ARBA00009437"/>
    </source>
</evidence>
<dbReference type="PATRIC" id="fig|888064.11.peg.1786"/>
<comment type="caution">
    <text evidence="6">The sequence shown here is derived from an EMBL/GenBank/DDBJ whole genome shotgun (WGS) entry which is preliminary data.</text>
</comment>
<dbReference type="Proteomes" id="UP000010296">
    <property type="component" value="Unassembled WGS sequence"/>
</dbReference>
<dbReference type="PROSITE" id="PS50931">
    <property type="entry name" value="HTH_LYSR"/>
    <property type="match status" value="1"/>
</dbReference>
<evidence type="ECO:0000256" key="3">
    <source>
        <dbReference type="ARBA" id="ARBA00023125"/>
    </source>
</evidence>
<feature type="domain" description="HTH lysR-type" evidence="5">
    <location>
        <begin position="1"/>
        <end position="60"/>
    </location>
</feature>
<dbReference type="InterPro" id="IPR036390">
    <property type="entry name" value="WH_DNA-bd_sf"/>
</dbReference>
<sequence>MNLKDLEYFHHLVKLTSFTKVAQLLHVSQPTITYAVKRLEEELQTQLIIRDQTHHAIQITESGKLLDAHIAVVLNELKTARVKIHRLQNQKIVLGLPPIIGNHYFPKISVDLLQKKVMDQVTIVSGGSQDMLQLLKDGRVDMALIGSLNKIVHAHLVAKVLTSKPFMIVVSPRHPLAQKQSVSFAELTEENFVLFNEHYVHAVAFEQLSDQVSFQPKILYKTDDLNILKGMLKEQIGIGFLTEIALDQTDDLVAIPLSDSVQPRFYISLVQSENILLTSIQEKIATTVETFAF</sequence>
<dbReference type="STRING" id="888064.HMPREF9088_0407"/>
<evidence type="ECO:0000259" key="5">
    <source>
        <dbReference type="PROSITE" id="PS50931"/>
    </source>
</evidence>
<keyword evidence="2" id="KW-0805">Transcription regulation</keyword>
<keyword evidence="3" id="KW-0238">DNA-binding</keyword>
<comment type="similarity">
    <text evidence="1">Belongs to the LysR transcriptional regulatory family.</text>
</comment>
<dbReference type="Pfam" id="PF03466">
    <property type="entry name" value="LysR_substrate"/>
    <property type="match status" value="1"/>
</dbReference>
<accession>E6LDG7</accession>
<evidence type="ECO:0000256" key="4">
    <source>
        <dbReference type="ARBA" id="ARBA00023163"/>
    </source>
</evidence>
<dbReference type="InterPro" id="IPR000847">
    <property type="entry name" value="LysR_HTH_N"/>
</dbReference>
<evidence type="ECO:0000313" key="7">
    <source>
        <dbReference type="Proteomes" id="UP000010296"/>
    </source>
</evidence>
<dbReference type="PANTHER" id="PTHR30419:SF8">
    <property type="entry name" value="NITROGEN ASSIMILATION TRANSCRIPTIONAL ACTIVATOR-RELATED"/>
    <property type="match status" value="1"/>
</dbReference>
<gene>
    <name evidence="6" type="ORF">HMPREF9088_0407</name>
</gene>
<dbReference type="Gene3D" id="3.40.190.290">
    <property type="match status" value="1"/>
</dbReference>
<dbReference type="InterPro" id="IPR005119">
    <property type="entry name" value="LysR_subst-bd"/>
</dbReference>
<evidence type="ECO:0000256" key="2">
    <source>
        <dbReference type="ARBA" id="ARBA00023015"/>
    </source>
</evidence>
<dbReference type="SUPFAM" id="SSF53850">
    <property type="entry name" value="Periplasmic binding protein-like II"/>
    <property type="match status" value="1"/>
</dbReference>
<name>E6LDG7_ENTI1</name>
<keyword evidence="4" id="KW-0804">Transcription</keyword>
<dbReference type="GO" id="GO:0003700">
    <property type="term" value="F:DNA-binding transcription factor activity"/>
    <property type="evidence" value="ECO:0007669"/>
    <property type="project" value="InterPro"/>
</dbReference>
<dbReference type="SUPFAM" id="SSF46785">
    <property type="entry name" value="Winged helix' DNA-binding domain"/>
    <property type="match status" value="1"/>
</dbReference>
<proteinExistence type="inferred from homology"/>
<dbReference type="Pfam" id="PF00126">
    <property type="entry name" value="HTH_1"/>
    <property type="match status" value="1"/>
</dbReference>